<protein>
    <submittedName>
        <fullName evidence="1">Uncharacterized protein</fullName>
    </submittedName>
</protein>
<dbReference type="EMBL" id="GGEC01060069">
    <property type="protein sequence ID" value="MBX40553.1"/>
    <property type="molecule type" value="Transcribed_RNA"/>
</dbReference>
<evidence type="ECO:0000313" key="1">
    <source>
        <dbReference type="EMBL" id="MBX40553.1"/>
    </source>
</evidence>
<dbReference type="AlphaFoldDB" id="A0A2P2NDJ6"/>
<organism evidence="1">
    <name type="scientific">Rhizophora mucronata</name>
    <name type="common">Asiatic mangrove</name>
    <dbReference type="NCBI Taxonomy" id="61149"/>
    <lineage>
        <taxon>Eukaryota</taxon>
        <taxon>Viridiplantae</taxon>
        <taxon>Streptophyta</taxon>
        <taxon>Embryophyta</taxon>
        <taxon>Tracheophyta</taxon>
        <taxon>Spermatophyta</taxon>
        <taxon>Magnoliopsida</taxon>
        <taxon>eudicotyledons</taxon>
        <taxon>Gunneridae</taxon>
        <taxon>Pentapetalae</taxon>
        <taxon>rosids</taxon>
        <taxon>fabids</taxon>
        <taxon>Malpighiales</taxon>
        <taxon>Rhizophoraceae</taxon>
        <taxon>Rhizophora</taxon>
    </lineage>
</organism>
<name>A0A2P2NDJ6_RHIMU</name>
<proteinExistence type="predicted"/>
<reference evidence="1" key="1">
    <citation type="submission" date="2018-02" db="EMBL/GenBank/DDBJ databases">
        <title>Rhizophora mucronata_Transcriptome.</title>
        <authorList>
            <person name="Meera S.P."/>
            <person name="Sreeshan A."/>
            <person name="Augustine A."/>
        </authorList>
    </citation>
    <scope>NUCLEOTIDE SEQUENCE</scope>
    <source>
        <tissue evidence="1">Leaf</tissue>
    </source>
</reference>
<accession>A0A2P2NDJ6</accession>
<sequence length="30" mass="3250">MGIAKTHCHVTTIVTLYCSDLVSPIDLCNT</sequence>